<evidence type="ECO:0000313" key="3">
    <source>
        <dbReference type="Proteomes" id="UP000320593"/>
    </source>
</evidence>
<dbReference type="Proteomes" id="UP000320593">
    <property type="component" value="Unassembled WGS sequence"/>
</dbReference>
<evidence type="ECO:0000313" key="2">
    <source>
        <dbReference type="EMBL" id="TWI90392.1"/>
    </source>
</evidence>
<organism evidence="2 3">
    <name type="scientific">Roseibium hamelinense</name>
    <dbReference type="NCBI Taxonomy" id="150831"/>
    <lineage>
        <taxon>Bacteria</taxon>
        <taxon>Pseudomonadati</taxon>
        <taxon>Pseudomonadota</taxon>
        <taxon>Alphaproteobacteria</taxon>
        <taxon>Hyphomicrobiales</taxon>
        <taxon>Stappiaceae</taxon>
        <taxon>Roseibium</taxon>
    </lineage>
</organism>
<dbReference type="EMBL" id="VLLF01000002">
    <property type="protein sequence ID" value="TWI90392.1"/>
    <property type="molecule type" value="Genomic_DNA"/>
</dbReference>
<keyword evidence="3" id="KW-1185">Reference proteome</keyword>
<keyword evidence="1" id="KW-1133">Transmembrane helix</keyword>
<comment type="caution">
    <text evidence="2">The sequence shown here is derived from an EMBL/GenBank/DDBJ whole genome shotgun (WGS) entry which is preliminary data.</text>
</comment>
<sequence length="141" mass="15422">MIKSAGPVLSTVTQDFKASFQRLKRNVVLLAAALLCLFTAYLAAVAGVWALLSMYMGPVWAAAAIFALMLVFSGLLIARVQYLTERDRKRREKQKAAQRLGLAAAFSILPELSRSKNTWALIAFGGLVYLLARSRDGNDDA</sequence>
<name>A0A562T9X1_9HYPH</name>
<keyword evidence="1" id="KW-0472">Membrane</keyword>
<proteinExistence type="predicted"/>
<dbReference type="RefSeq" id="WP_145341525.1">
    <property type="nucleotide sequence ID" value="NZ_SMLY01000085.1"/>
</dbReference>
<keyword evidence="1" id="KW-0812">Transmembrane</keyword>
<feature type="transmembrane region" description="Helical" evidence="1">
    <location>
        <begin position="27"/>
        <end position="52"/>
    </location>
</feature>
<accession>A0A562T9X1</accession>
<gene>
    <name evidence="2" type="ORF">JM93_01373</name>
</gene>
<protein>
    <submittedName>
        <fullName evidence="2">Uncharacterized protein</fullName>
    </submittedName>
</protein>
<dbReference type="AlphaFoldDB" id="A0A562T9X1"/>
<feature type="transmembrane region" description="Helical" evidence="1">
    <location>
        <begin position="58"/>
        <end position="80"/>
    </location>
</feature>
<evidence type="ECO:0000256" key="1">
    <source>
        <dbReference type="SAM" id="Phobius"/>
    </source>
</evidence>
<reference evidence="2 3" key="1">
    <citation type="submission" date="2019-07" db="EMBL/GenBank/DDBJ databases">
        <title>Genomic Encyclopedia of Archaeal and Bacterial Type Strains, Phase II (KMG-II): from individual species to whole genera.</title>
        <authorList>
            <person name="Goeker M."/>
        </authorList>
    </citation>
    <scope>NUCLEOTIDE SEQUENCE [LARGE SCALE GENOMIC DNA]</scope>
    <source>
        <strain evidence="2 3">ATCC BAA-252</strain>
    </source>
</reference>